<dbReference type="Proteomes" id="UP000010998">
    <property type="component" value="Chromosome"/>
</dbReference>
<evidence type="ECO:0008006" key="3">
    <source>
        <dbReference type="Google" id="ProtNLM"/>
    </source>
</evidence>
<reference evidence="2" key="1">
    <citation type="submission" date="2012-02" db="EMBL/GenBank/DDBJ databases">
        <title>Complete sequence of Mesorhizobium australicum WSM2073.</title>
        <authorList>
            <person name="Lucas S."/>
            <person name="Han J."/>
            <person name="Lapidus A."/>
            <person name="Cheng J.-F."/>
            <person name="Goodwin L."/>
            <person name="Pitluck S."/>
            <person name="Peters L."/>
            <person name="Gu W."/>
            <person name="Detter J.C."/>
            <person name="Han C."/>
            <person name="Tapia R."/>
            <person name="Land M."/>
            <person name="Hauser L."/>
            <person name="Kyrpides N."/>
            <person name="Ivanova N."/>
            <person name="Pagani I."/>
            <person name="Reeve W.G."/>
            <person name="Howieson J.G."/>
            <person name="Tiwari R.P."/>
            <person name="O'Hara G.W."/>
            <person name="Atkins C.A."/>
            <person name="Ronson C.W."/>
            <person name="Nandasena K.G."/>
            <person name="Woyke T."/>
        </authorList>
    </citation>
    <scope>NUCLEOTIDE SEQUENCE [LARGE SCALE GENOMIC DNA]</scope>
    <source>
        <strain evidence="2">LMG 24608 / HAMBI 3006 / WSM2073</strain>
    </source>
</reference>
<dbReference type="Pfam" id="PF06169">
    <property type="entry name" value="DUF982"/>
    <property type="match status" value="1"/>
</dbReference>
<keyword evidence="2" id="KW-1185">Reference proteome</keyword>
<dbReference type="AlphaFoldDB" id="L0KLU6"/>
<evidence type="ECO:0000313" key="2">
    <source>
        <dbReference type="Proteomes" id="UP000010998"/>
    </source>
</evidence>
<protein>
    <recommendedName>
        <fullName evidence="3">DUF982 domain-containing protein</fullName>
    </recommendedName>
</protein>
<organism evidence="1 2">
    <name type="scientific">Mesorhizobium australicum (strain HAMBI 3006 / LMG 24608 / WSM2073)</name>
    <dbReference type="NCBI Taxonomy" id="754035"/>
    <lineage>
        <taxon>Bacteria</taxon>
        <taxon>Pseudomonadati</taxon>
        <taxon>Pseudomonadota</taxon>
        <taxon>Alphaproteobacteria</taxon>
        <taxon>Hyphomicrobiales</taxon>
        <taxon>Phyllobacteriaceae</taxon>
        <taxon>Mesorhizobium</taxon>
    </lineage>
</organism>
<name>L0KLU6_MESAW</name>
<dbReference type="KEGG" id="mam:Mesau_03738"/>
<dbReference type="HOGENOM" id="CLU_134423_1_1_5"/>
<sequence>MEDYMSDRTFDRPVLVKDGQFIQEIGSLEDAFDFLDEWPRERRGPIFETAFRACQRAYDGQIPLSVARDAVAGFARSVKMLQEPLAPLPWMSGTKSGRGGVAA</sequence>
<dbReference type="STRING" id="754035.Mesau_03738"/>
<dbReference type="InterPro" id="IPR010385">
    <property type="entry name" value="DUF982"/>
</dbReference>
<gene>
    <name evidence="1" type="ordered locus">Mesau_03738</name>
</gene>
<proteinExistence type="predicted"/>
<dbReference type="Gene3D" id="6.10.250.730">
    <property type="match status" value="1"/>
</dbReference>
<dbReference type="EMBL" id="CP003358">
    <property type="protein sequence ID" value="AGB46096.1"/>
    <property type="molecule type" value="Genomic_DNA"/>
</dbReference>
<accession>L0KLU6</accession>
<evidence type="ECO:0000313" key="1">
    <source>
        <dbReference type="EMBL" id="AGB46096.1"/>
    </source>
</evidence>
<dbReference type="eggNOG" id="ENOG5031BTJ">
    <property type="taxonomic scope" value="Bacteria"/>
</dbReference>